<feature type="transmembrane region" description="Helical" evidence="1">
    <location>
        <begin position="236"/>
        <end position="259"/>
    </location>
</feature>
<accession>A0A347ZNW5</accession>
<keyword evidence="1" id="KW-0472">Membrane</keyword>
<reference evidence="2 3" key="1">
    <citation type="submission" date="2018-08" db="EMBL/GenBank/DDBJ databases">
        <title>Genomic Encyclopedia of Type Strains, Phase IV (KMG-IV): sequencing the most valuable type-strain genomes for metagenomic binning, comparative biology and taxonomic classification.</title>
        <authorList>
            <person name="Goeker M."/>
        </authorList>
    </citation>
    <scope>NUCLEOTIDE SEQUENCE [LARGE SCALE GENOMIC DNA]</scope>
    <source>
        <strain evidence="2 3">DSM 23923</strain>
    </source>
</reference>
<feature type="transmembrane region" description="Helical" evidence="1">
    <location>
        <begin position="203"/>
        <end position="224"/>
    </location>
</feature>
<organism evidence="2 3">
    <name type="scientific">Pelolinea submarina</name>
    <dbReference type="NCBI Taxonomy" id="913107"/>
    <lineage>
        <taxon>Bacteria</taxon>
        <taxon>Bacillati</taxon>
        <taxon>Chloroflexota</taxon>
        <taxon>Anaerolineae</taxon>
        <taxon>Anaerolineales</taxon>
        <taxon>Anaerolineaceae</taxon>
        <taxon>Pelolinea</taxon>
    </lineage>
</organism>
<evidence type="ECO:0000313" key="2">
    <source>
        <dbReference type="EMBL" id="REG08599.1"/>
    </source>
</evidence>
<feature type="transmembrane region" description="Helical" evidence="1">
    <location>
        <begin position="37"/>
        <end position="55"/>
    </location>
</feature>
<keyword evidence="3" id="KW-1185">Reference proteome</keyword>
<gene>
    <name evidence="2" type="ORF">DFR64_1971</name>
</gene>
<comment type="caution">
    <text evidence="2">The sequence shown here is derived from an EMBL/GenBank/DDBJ whole genome shotgun (WGS) entry which is preliminary data.</text>
</comment>
<evidence type="ECO:0000313" key="3">
    <source>
        <dbReference type="Proteomes" id="UP000256388"/>
    </source>
</evidence>
<dbReference type="RefSeq" id="WP_116225250.1">
    <property type="nucleotide sequence ID" value="NZ_AP018437.1"/>
</dbReference>
<keyword evidence="1" id="KW-0812">Transmembrane</keyword>
<feature type="transmembrane region" description="Helical" evidence="1">
    <location>
        <begin position="75"/>
        <end position="97"/>
    </location>
</feature>
<feature type="transmembrane region" description="Helical" evidence="1">
    <location>
        <begin position="6"/>
        <end position="25"/>
    </location>
</feature>
<feature type="transmembrane region" description="Helical" evidence="1">
    <location>
        <begin position="175"/>
        <end position="196"/>
    </location>
</feature>
<dbReference type="AlphaFoldDB" id="A0A347ZNW5"/>
<dbReference type="Proteomes" id="UP000256388">
    <property type="component" value="Unassembled WGS sequence"/>
</dbReference>
<dbReference type="EMBL" id="QUMS01000002">
    <property type="protein sequence ID" value="REG08599.1"/>
    <property type="molecule type" value="Genomic_DNA"/>
</dbReference>
<protein>
    <submittedName>
        <fullName evidence="2">Uncharacterized protein</fullName>
    </submittedName>
</protein>
<proteinExistence type="predicted"/>
<keyword evidence="1" id="KW-1133">Transmembrane helix</keyword>
<name>A0A347ZNW5_9CHLR</name>
<feature type="transmembrane region" description="Helical" evidence="1">
    <location>
        <begin position="109"/>
        <end position="128"/>
    </location>
</feature>
<evidence type="ECO:0000256" key="1">
    <source>
        <dbReference type="SAM" id="Phobius"/>
    </source>
</evidence>
<sequence length="281" mass="30630">MILKGLLVVVSGFVFIFSSGIPMNMISRFRPDYKREATYWGMGIWAITFFLSTFLQKFIMQIITGGQTSANSSSIISYFGGDVVTTLLLQLGMFYFLKSRLDKDEDIDSNGLALGFGIGMIAHVFTGLNEIGIGINIIFSHGGENLAAGSVQAATVAQIAQASVANLFATSLSTIFFRVALLTISAVQGYLVASAIKGKSKRFWAGILLYIVFTWGASLLELALGEGNTGQTLGVTSTLTSVVTSVYYLATTFFCYRWLTKELQSSNPKKFNKRSIKNVRN</sequence>